<organism evidence="1 2">
    <name type="scientific">Lachnellula arida</name>
    <dbReference type="NCBI Taxonomy" id="1316785"/>
    <lineage>
        <taxon>Eukaryota</taxon>
        <taxon>Fungi</taxon>
        <taxon>Dikarya</taxon>
        <taxon>Ascomycota</taxon>
        <taxon>Pezizomycotina</taxon>
        <taxon>Leotiomycetes</taxon>
        <taxon>Helotiales</taxon>
        <taxon>Lachnaceae</taxon>
        <taxon>Lachnellula</taxon>
    </lineage>
</organism>
<dbReference type="OrthoDB" id="4828117at2759"/>
<evidence type="ECO:0000313" key="1">
    <source>
        <dbReference type="EMBL" id="TVY14217.1"/>
    </source>
</evidence>
<reference evidence="1 2" key="1">
    <citation type="submission" date="2018-05" db="EMBL/GenBank/DDBJ databases">
        <title>Whole genome sequencing for identification of molecular markers to develop diagnostic detection tools for the regulated plant pathogen Lachnellula willkommii.</title>
        <authorList>
            <person name="Giroux E."/>
            <person name="Bilodeau G."/>
        </authorList>
    </citation>
    <scope>NUCLEOTIDE SEQUENCE [LARGE SCALE GENOMIC DNA]</scope>
    <source>
        <strain evidence="1 2">CBS 203.66</strain>
    </source>
</reference>
<dbReference type="EMBL" id="QGMF01000736">
    <property type="protein sequence ID" value="TVY14217.1"/>
    <property type="molecule type" value="Genomic_DNA"/>
</dbReference>
<name>A0A8T9B3C2_9HELO</name>
<gene>
    <name evidence="1" type="ORF">LARI1_G006633</name>
</gene>
<dbReference type="AlphaFoldDB" id="A0A8T9B3C2"/>
<proteinExistence type="predicted"/>
<comment type="caution">
    <text evidence="1">The sequence shown here is derived from an EMBL/GenBank/DDBJ whole genome shotgun (WGS) entry which is preliminary data.</text>
</comment>
<accession>A0A8T9B3C2</accession>
<sequence length="124" mass="13582">MIYLSRWFGSDATPKAVSNVVGQIIKPYIQKVATVLESGGDPKDIPCSEFTWCSLGISFWSHIDVILEIARYYGADANKKSITNVFARFVRPDVKLLNDTLDAGGNPKSIDFQEFSFALASSGG</sequence>
<dbReference type="Proteomes" id="UP000469559">
    <property type="component" value="Unassembled WGS sequence"/>
</dbReference>
<keyword evidence="2" id="KW-1185">Reference proteome</keyword>
<protein>
    <submittedName>
        <fullName evidence="1">Uncharacterized protein</fullName>
    </submittedName>
</protein>
<evidence type="ECO:0000313" key="2">
    <source>
        <dbReference type="Proteomes" id="UP000469559"/>
    </source>
</evidence>